<sequence length="302" mass="34159">MFRITTKLAFRPTRICRYPPGVHYACRVSSTPKKQRNPKGKTASSGVTTEEDTTSTQKKQTTNLKYQTPYSKVSMPEAEKRLGLKFANFERSAIPVGQMLEEAKPMIKGLTNDQVQQTKEIVFENIVRFIEAKGYPMESDEDFKEAKVNDLVLLIILPILSDFRRATGRDLMLRREKEIIAADSETRGLLEFVGIDIIGIPDEKFVFIVEPKRSSVGNPKRQCLLALKDMADNNGGGIVYGFVTSGEQWQMIRYDHMAFTQTDRFPVLFSSMRHEKDIWLKEGSVIIDCIHTALRSGGLVAA</sequence>
<evidence type="ECO:0000313" key="3">
    <source>
        <dbReference type="Proteomes" id="UP000276215"/>
    </source>
</evidence>
<proteinExistence type="predicted"/>
<dbReference type="EMBL" id="ML120435">
    <property type="protein sequence ID" value="RPA94609.1"/>
    <property type="molecule type" value="Genomic_DNA"/>
</dbReference>
<gene>
    <name evidence="2" type="ORF">L873DRAFT_1814167</name>
</gene>
<dbReference type="Proteomes" id="UP000276215">
    <property type="component" value="Unassembled WGS sequence"/>
</dbReference>
<organism evidence="2 3">
    <name type="scientific">Choiromyces venosus 120613-1</name>
    <dbReference type="NCBI Taxonomy" id="1336337"/>
    <lineage>
        <taxon>Eukaryota</taxon>
        <taxon>Fungi</taxon>
        <taxon>Dikarya</taxon>
        <taxon>Ascomycota</taxon>
        <taxon>Pezizomycotina</taxon>
        <taxon>Pezizomycetes</taxon>
        <taxon>Pezizales</taxon>
        <taxon>Tuberaceae</taxon>
        <taxon>Choiromyces</taxon>
    </lineage>
</organism>
<protein>
    <submittedName>
        <fullName evidence="2">Uncharacterized protein</fullName>
    </submittedName>
</protein>
<evidence type="ECO:0000256" key="1">
    <source>
        <dbReference type="SAM" id="MobiDB-lite"/>
    </source>
</evidence>
<accession>A0A3N4J8J5</accession>
<dbReference type="OrthoDB" id="5355583at2759"/>
<reference evidence="2 3" key="1">
    <citation type="journal article" date="2018" name="Nat. Ecol. Evol.">
        <title>Pezizomycetes genomes reveal the molecular basis of ectomycorrhizal truffle lifestyle.</title>
        <authorList>
            <person name="Murat C."/>
            <person name="Payen T."/>
            <person name="Noel B."/>
            <person name="Kuo A."/>
            <person name="Morin E."/>
            <person name="Chen J."/>
            <person name="Kohler A."/>
            <person name="Krizsan K."/>
            <person name="Balestrini R."/>
            <person name="Da Silva C."/>
            <person name="Montanini B."/>
            <person name="Hainaut M."/>
            <person name="Levati E."/>
            <person name="Barry K.W."/>
            <person name="Belfiori B."/>
            <person name="Cichocki N."/>
            <person name="Clum A."/>
            <person name="Dockter R.B."/>
            <person name="Fauchery L."/>
            <person name="Guy J."/>
            <person name="Iotti M."/>
            <person name="Le Tacon F."/>
            <person name="Lindquist E.A."/>
            <person name="Lipzen A."/>
            <person name="Malagnac F."/>
            <person name="Mello A."/>
            <person name="Molinier V."/>
            <person name="Miyauchi S."/>
            <person name="Poulain J."/>
            <person name="Riccioni C."/>
            <person name="Rubini A."/>
            <person name="Sitrit Y."/>
            <person name="Splivallo R."/>
            <person name="Traeger S."/>
            <person name="Wang M."/>
            <person name="Zifcakova L."/>
            <person name="Wipf D."/>
            <person name="Zambonelli A."/>
            <person name="Paolocci F."/>
            <person name="Nowrousian M."/>
            <person name="Ottonello S."/>
            <person name="Baldrian P."/>
            <person name="Spatafora J.W."/>
            <person name="Henrissat B."/>
            <person name="Nagy L.G."/>
            <person name="Aury J.M."/>
            <person name="Wincker P."/>
            <person name="Grigoriev I.V."/>
            <person name="Bonfante P."/>
            <person name="Martin F.M."/>
        </authorList>
    </citation>
    <scope>NUCLEOTIDE SEQUENCE [LARGE SCALE GENOMIC DNA]</scope>
    <source>
        <strain evidence="2 3">120613-1</strain>
    </source>
</reference>
<name>A0A3N4J8J5_9PEZI</name>
<evidence type="ECO:0000313" key="2">
    <source>
        <dbReference type="EMBL" id="RPA94609.1"/>
    </source>
</evidence>
<dbReference type="AlphaFoldDB" id="A0A3N4J8J5"/>
<keyword evidence="3" id="KW-1185">Reference proteome</keyword>
<feature type="compositionally biased region" description="Polar residues" evidence="1">
    <location>
        <begin position="42"/>
        <end position="61"/>
    </location>
</feature>
<feature type="region of interest" description="Disordered" evidence="1">
    <location>
        <begin position="29"/>
        <end position="61"/>
    </location>
</feature>